<gene>
    <name evidence="11" type="ORF">E6C55_25275</name>
</gene>
<evidence type="ECO:0000256" key="7">
    <source>
        <dbReference type="ARBA" id="ARBA00022840"/>
    </source>
</evidence>
<protein>
    <recommendedName>
        <fullName evidence="2">histidine kinase</fullName>
        <ecNumber evidence="2">2.7.13.3</ecNumber>
    </recommendedName>
</protein>
<sequence>MVFIFLVLLITAIILWRANRKDEATRWAVLFLLCGSSGSLGVTIEQSIFPALERYHIGHEWINGILFDIQVYASLVNQLLFPYAVTMYAVVESELLPRHLTRLLTYVLPVPAIVTFLATPIVADKYRINYQGMLIWVTPYLLSACFFLVTAYLREASPFKKQHRLRIVWMVIPTVLGILSLNYVAKAMDLGIPLYRYLAVFVGFSFVAFLVFAFSDEAFGVKLRLERQRWDLAMRPMVSGASFVHHAMKQEMGKIKLLAGRTHSLADKNSSREIQRYADLIQQAASHLIHMSGRMNNQLRELMLQEEWFDLNDWINDCISSSRPILEQKRVSITQSPMLSNRLYGDRELLLEVLSNLLENAFEAMDVGGSIRIAVNQLKKWLLIEVTDTGHGMPEELRKRVFEPFFSTKLEKGNMGIGLTFCYNVMQKHGGTIRMTSKLSIGTTVTLYIPTKRVRTH</sequence>
<feature type="transmembrane region" description="Helical" evidence="9">
    <location>
        <begin position="103"/>
        <end position="122"/>
    </location>
</feature>
<feature type="transmembrane region" description="Helical" evidence="9">
    <location>
        <begin position="69"/>
        <end position="91"/>
    </location>
</feature>
<dbReference type="InterPro" id="IPR004358">
    <property type="entry name" value="Sig_transdc_His_kin-like_C"/>
</dbReference>
<dbReference type="GO" id="GO:0005524">
    <property type="term" value="F:ATP binding"/>
    <property type="evidence" value="ECO:0007669"/>
    <property type="project" value="UniProtKB-KW"/>
</dbReference>
<keyword evidence="6 11" id="KW-0418">Kinase</keyword>
<keyword evidence="9" id="KW-0472">Membrane</keyword>
<keyword evidence="9" id="KW-0812">Transmembrane</keyword>
<organism evidence="11 12">
    <name type="scientific">Cohnella fermenti</name>
    <dbReference type="NCBI Taxonomy" id="2565925"/>
    <lineage>
        <taxon>Bacteria</taxon>
        <taxon>Bacillati</taxon>
        <taxon>Bacillota</taxon>
        <taxon>Bacilli</taxon>
        <taxon>Bacillales</taxon>
        <taxon>Paenibacillaceae</taxon>
        <taxon>Cohnella</taxon>
    </lineage>
</organism>
<evidence type="ECO:0000313" key="11">
    <source>
        <dbReference type="EMBL" id="THF74358.1"/>
    </source>
</evidence>
<proteinExistence type="predicted"/>
<evidence type="ECO:0000256" key="4">
    <source>
        <dbReference type="ARBA" id="ARBA00022679"/>
    </source>
</evidence>
<dbReference type="RefSeq" id="WP_136372613.1">
    <property type="nucleotide sequence ID" value="NZ_SSOB01000041.1"/>
</dbReference>
<dbReference type="Pfam" id="PF02518">
    <property type="entry name" value="HATPase_c"/>
    <property type="match status" value="1"/>
</dbReference>
<dbReference type="SMART" id="SM00387">
    <property type="entry name" value="HATPase_c"/>
    <property type="match status" value="1"/>
</dbReference>
<evidence type="ECO:0000256" key="2">
    <source>
        <dbReference type="ARBA" id="ARBA00012438"/>
    </source>
</evidence>
<dbReference type="InterPro" id="IPR003594">
    <property type="entry name" value="HATPase_dom"/>
</dbReference>
<dbReference type="InterPro" id="IPR005467">
    <property type="entry name" value="His_kinase_dom"/>
</dbReference>
<dbReference type="PRINTS" id="PR00344">
    <property type="entry name" value="BCTRLSENSOR"/>
</dbReference>
<keyword evidence="3" id="KW-0597">Phosphoprotein</keyword>
<dbReference type="PANTHER" id="PTHR43547">
    <property type="entry name" value="TWO-COMPONENT HISTIDINE KINASE"/>
    <property type="match status" value="1"/>
</dbReference>
<evidence type="ECO:0000256" key="1">
    <source>
        <dbReference type="ARBA" id="ARBA00000085"/>
    </source>
</evidence>
<comment type="caution">
    <text evidence="11">The sequence shown here is derived from an EMBL/GenBank/DDBJ whole genome shotgun (WGS) entry which is preliminary data.</text>
</comment>
<dbReference type="AlphaFoldDB" id="A0A4V3WE04"/>
<reference evidence="11 12" key="1">
    <citation type="submission" date="2019-04" db="EMBL/GenBank/DDBJ databases">
        <title>Cohnella sp. nov. isolated from preserved vegetables.</title>
        <authorList>
            <person name="Lin S.-Y."/>
            <person name="Hung M.-H."/>
            <person name="Young C.-C."/>
        </authorList>
    </citation>
    <scope>NUCLEOTIDE SEQUENCE [LARGE SCALE GENOMIC DNA]</scope>
    <source>
        <strain evidence="11 12">CC-MHH1044</strain>
    </source>
</reference>
<keyword evidence="12" id="KW-1185">Reference proteome</keyword>
<feature type="domain" description="Histidine kinase" evidence="10">
    <location>
        <begin position="243"/>
        <end position="453"/>
    </location>
</feature>
<feature type="transmembrane region" description="Helical" evidence="9">
    <location>
        <begin position="165"/>
        <end position="185"/>
    </location>
</feature>
<feature type="transmembrane region" description="Helical" evidence="9">
    <location>
        <begin position="197"/>
        <end position="219"/>
    </location>
</feature>
<evidence type="ECO:0000256" key="8">
    <source>
        <dbReference type="ARBA" id="ARBA00023012"/>
    </source>
</evidence>
<dbReference type="GO" id="GO:0000155">
    <property type="term" value="F:phosphorelay sensor kinase activity"/>
    <property type="evidence" value="ECO:0007669"/>
    <property type="project" value="TreeGrafter"/>
</dbReference>
<keyword evidence="7" id="KW-0067">ATP-binding</keyword>
<keyword evidence="8" id="KW-0902">Two-component regulatory system</keyword>
<keyword evidence="5" id="KW-0547">Nucleotide-binding</keyword>
<feature type="transmembrane region" description="Helical" evidence="9">
    <location>
        <begin position="134"/>
        <end position="153"/>
    </location>
</feature>
<accession>A0A4V3WE04</accession>
<evidence type="ECO:0000256" key="6">
    <source>
        <dbReference type="ARBA" id="ARBA00022777"/>
    </source>
</evidence>
<evidence type="ECO:0000256" key="5">
    <source>
        <dbReference type="ARBA" id="ARBA00022741"/>
    </source>
</evidence>
<dbReference type="PANTHER" id="PTHR43547:SF2">
    <property type="entry name" value="HYBRID SIGNAL TRANSDUCTION HISTIDINE KINASE C"/>
    <property type="match status" value="1"/>
</dbReference>
<dbReference type="EC" id="2.7.13.3" evidence="2"/>
<comment type="catalytic activity">
    <reaction evidence="1">
        <text>ATP + protein L-histidine = ADP + protein N-phospho-L-histidine.</text>
        <dbReference type="EC" id="2.7.13.3"/>
    </reaction>
</comment>
<dbReference type="EMBL" id="SSOB01000041">
    <property type="protein sequence ID" value="THF74358.1"/>
    <property type="molecule type" value="Genomic_DNA"/>
</dbReference>
<keyword evidence="4" id="KW-0808">Transferase</keyword>
<evidence type="ECO:0000259" key="10">
    <source>
        <dbReference type="PROSITE" id="PS50109"/>
    </source>
</evidence>
<dbReference type="OrthoDB" id="9121833at2"/>
<evidence type="ECO:0000313" key="12">
    <source>
        <dbReference type="Proteomes" id="UP000310636"/>
    </source>
</evidence>
<evidence type="ECO:0000256" key="3">
    <source>
        <dbReference type="ARBA" id="ARBA00022553"/>
    </source>
</evidence>
<dbReference type="PROSITE" id="PS50109">
    <property type="entry name" value="HIS_KIN"/>
    <property type="match status" value="1"/>
</dbReference>
<dbReference type="InterPro" id="IPR036890">
    <property type="entry name" value="HATPase_C_sf"/>
</dbReference>
<keyword evidence="9" id="KW-1133">Transmembrane helix</keyword>
<dbReference type="Gene3D" id="3.30.565.10">
    <property type="entry name" value="Histidine kinase-like ATPase, C-terminal domain"/>
    <property type="match status" value="1"/>
</dbReference>
<dbReference type="Proteomes" id="UP000310636">
    <property type="component" value="Unassembled WGS sequence"/>
</dbReference>
<evidence type="ECO:0000256" key="9">
    <source>
        <dbReference type="SAM" id="Phobius"/>
    </source>
</evidence>
<name>A0A4V3WE04_9BACL</name>
<dbReference type="SUPFAM" id="SSF55874">
    <property type="entry name" value="ATPase domain of HSP90 chaperone/DNA topoisomerase II/histidine kinase"/>
    <property type="match status" value="1"/>
</dbReference>